<name>A0ABD0M7X2_9CAEN</name>
<protein>
    <submittedName>
        <fullName evidence="1">Uncharacterized protein</fullName>
    </submittedName>
</protein>
<sequence length="99" mass="10292">MVPTSLGAALSSHGVAGAVTLTAGVVSWTPQDFGIRSPVLAFGLPFSDLALVPLTSTHTRTHTLNPGEKKGPDTPNRAVYLRREGLPEGHGGLPEHVCV</sequence>
<dbReference type="Proteomes" id="UP001519460">
    <property type="component" value="Unassembled WGS sequence"/>
</dbReference>
<evidence type="ECO:0000313" key="1">
    <source>
        <dbReference type="EMBL" id="KAK7507318.1"/>
    </source>
</evidence>
<organism evidence="1 2">
    <name type="scientific">Batillaria attramentaria</name>
    <dbReference type="NCBI Taxonomy" id="370345"/>
    <lineage>
        <taxon>Eukaryota</taxon>
        <taxon>Metazoa</taxon>
        <taxon>Spiralia</taxon>
        <taxon>Lophotrochozoa</taxon>
        <taxon>Mollusca</taxon>
        <taxon>Gastropoda</taxon>
        <taxon>Caenogastropoda</taxon>
        <taxon>Sorbeoconcha</taxon>
        <taxon>Cerithioidea</taxon>
        <taxon>Batillariidae</taxon>
        <taxon>Batillaria</taxon>
    </lineage>
</organism>
<dbReference type="EMBL" id="JACVVK020000004">
    <property type="protein sequence ID" value="KAK7507318.1"/>
    <property type="molecule type" value="Genomic_DNA"/>
</dbReference>
<dbReference type="AlphaFoldDB" id="A0ABD0M7X2"/>
<proteinExistence type="predicted"/>
<gene>
    <name evidence="1" type="ORF">BaRGS_00001253</name>
</gene>
<keyword evidence="2" id="KW-1185">Reference proteome</keyword>
<accession>A0ABD0M7X2</accession>
<reference evidence="1 2" key="1">
    <citation type="journal article" date="2023" name="Sci. Data">
        <title>Genome assembly of the Korean intertidal mud-creeper Batillaria attramentaria.</title>
        <authorList>
            <person name="Patra A.K."/>
            <person name="Ho P.T."/>
            <person name="Jun S."/>
            <person name="Lee S.J."/>
            <person name="Kim Y."/>
            <person name="Won Y.J."/>
        </authorList>
    </citation>
    <scope>NUCLEOTIDE SEQUENCE [LARGE SCALE GENOMIC DNA]</scope>
    <source>
        <strain evidence="1">Wonlab-2016</strain>
    </source>
</reference>
<comment type="caution">
    <text evidence="1">The sequence shown here is derived from an EMBL/GenBank/DDBJ whole genome shotgun (WGS) entry which is preliminary data.</text>
</comment>
<evidence type="ECO:0000313" key="2">
    <source>
        <dbReference type="Proteomes" id="UP001519460"/>
    </source>
</evidence>